<feature type="region of interest" description="Disordered" evidence="1">
    <location>
        <begin position="124"/>
        <end position="147"/>
    </location>
</feature>
<dbReference type="GeneID" id="54576700"/>
<evidence type="ECO:0000256" key="1">
    <source>
        <dbReference type="SAM" id="MobiDB-lite"/>
    </source>
</evidence>
<dbReference type="EMBL" id="ML987191">
    <property type="protein sequence ID" value="KAF2253045.1"/>
    <property type="molecule type" value="Genomic_DNA"/>
</dbReference>
<evidence type="ECO:0000313" key="2">
    <source>
        <dbReference type="EMBL" id="KAF2253045.1"/>
    </source>
</evidence>
<evidence type="ECO:0000313" key="3">
    <source>
        <dbReference type="Proteomes" id="UP000800094"/>
    </source>
</evidence>
<protein>
    <submittedName>
        <fullName evidence="2">Uncharacterized protein</fullName>
    </submittedName>
</protein>
<feature type="region of interest" description="Disordered" evidence="1">
    <location>
        <begin position="38"/>
        <end position="67"/>
    </location>
</feature>
<reference evidence="2" key="1">
    <citation type="journal article" date="2020" name="Stud. Mycol.">
        <title>101 Dothideomycetes genomes: a test case for predicting lifestyles and emergence of pathogens.</title>
        <authorList>
            <person name="Haridas S."/>
            <person name="Albert R."/>
            <person name="Binder M."/>
            <person name="Bloem J."/>
            <person name="Labutti K."/>
            <person name="Salamov A."/>
            <person name="Andreopoulos B."/>
            <person name="Baker S."/>
            <person name="Barry K."/>
            <person name="Bills G."/>
            <person name="Bluhm B."/>
            <person name="Cannon C."/>
            <person name="Castanera R."/>
            <person name="Culley D."/>
            <person name="Daum C."/>
            <person name="Ezra D."/>
            <person name="Gonzalez J."/>
            <person name="Henrissat B."/>
            <person name="Kuo A."/>
            <person name="Liang C."/>
            <person name="Lipzen A."/>
            <person name="Lutzoni F."/>
            <person name="Magnuson J."/>
            <person name="Mondo S."/>
            <person name="Nolan M."/>
            <person name="Ohm R."/>
            <person name="Pangilinan J."/>
            <person name="Park H.-J."/>
            <person name="Ramirez L."/>
            <person name="Alfaro M."/>
            <person name="Sun H."/>
            <person name="Tritt A."/>
            <person name="Yoshinaga Y."/>
            <person name="Zwiers L.-H."/>
            <person name="Turgeon B."/>
            <person name="Goodwin S."/>
            <person name="Spatafora J."/>
            <person name="Crous P."/>
            <person name="Grigoriev I."/>
        </authorList>
    </citation>
    <scope>NUCLEOTIDE SEQUENCE</scope>
    <source>
        <strain evidence="2">CBS 122368</strain>
    </source>
</reference>
<organism evidence="2 3">
    <name type="scientific">Trematosphaeria pertusa</name>
    <dbReference type="NCBI Taxonomy" id="390896"/>
    <lineage>
        <taxon>Eukaryota</taxon>
        <taxon>Fungi</taxon>
        <taxon>Dikarya</taxon>
        <taxon>Ascomycota</taxon>
        <taxon>Pezizomycotina</taxon>
        <taxon>Dothideomycetes</taxon>
        <taxon>Pleosporomycetidae</taxon>
        <taxon>Pleosporales</taxon>
        <taxon>Massarineae</taxon>
        <taxon>Trematosphaeriaceae</taxon>
        <taxon>Trematosphaeria</taxon>
    </lineage>
</organism>
<dbReference type="OrthoDB" id="5377226at2759"/>
<sequence length="221" mass="24737">MFITADLFGCDPGHDRSNSATSIHTQTWNAMVDSSLSTGLGKRKRRSEDCDGASGVHHSALQRSSPASKGFLKLQGHDSASFDGNNERTYPLSVAASTYLTSDRRPVKQMRRLNPKVSLVKTPSHLMDIEPDLPPSSSHTEKRETRNDTDLRPCHACKTAPKRKRDLENYMECKRCDGRTCYICARECLGCRKAICKKCIVEVGQEGDPWCLECYSRHINT</sequence>
<keyword evidence="3" id="KW-1185">Reference proteome</keyword>
<gene>
    <name evidence="2" type="ORF">BU26DRAFT_420555</name>
</gene>
<dbReference type="RefSeq" id="XP_033688049.1">
    <property type="nucleotide sequence ID" value="XM_033823370.1"/>
</dbReference>
<name>A0A6A6IR66_9PLEO</name>
<dbReference type="Proteomes" id="UP000800094">
    <property type="component" value="Unassembled WGS sequence"/>
</dbReference>
<dbReference type="AlphaFoldDB" id="A0A6A6IR66"/>
<accession>A0A6A6IR66</accession>
<proteinExistence type="predicted"/>